<keyword evidence="2" id="KW-1185">Reference proteome</keyword>
<sequence length="66" mass="7372">SVTSCTVMEFKGTLPAADHLTMQRMVKIPSPCRKCRGMCRCNISSKASEKERKREENGLVPVKVCN</sequence>
<dbReference type="Proteomes" id="UP000265520">
    <property type="component" value="Unassembled WGS sequence"/>
</dbReference>
<organism evidence="1 2">
    <name type="scientific">Trifolium medium</name>
    <dbReference type="NCBI Taxonomy" id="97028"/>
    <lineage>
        <taxon>Eukaryota</taxon>
        <taxon>Viridiplantae</taxon>
        <taxon>Streptophyta</taxon>
        <taxon>Embryophyta</taxon>
        <taxon>Tracheophyta</taxon>
        <taxon>Spermatophyta</taxon>
        <taxon>Magnoliopsida</taxon>
        <taxon>eudicotyledons</taxon>
        <taxon>Gunneridae</taxon>
        <taxon>Pentapetalae</taxon>
        <taxon>rosids</taxon>
        <taxon>fabids</taxon>
        <taxon>Fabales</taxon>
        <taxon>Fabaceae</taxon>
        <taxon>Papilionoideae</taxon>
        <taxon>50 kb inversion clade</taxon>
        <taxon>NPAAA clade</taxon>
        <taxon>Hologalegina</taxon>
        <taxon>IRL clade</taxon>
        <taxon>Trifolieae</taxon>
        <taxon>Trifolium</taxon>
    </lineage>
</organism>
<feature type="non-terminal residue" evidence="1">
    <location>
        <position position="1"/>
    </location>
</feature>
<accession>A0A392QNZ0</accession>
<dbReference type="AlphaFoldDB" id="A0A392QNZ0"/>
<proteinExistence type="predicted"/>
<dbReference type="EMBL" id="LXQA010148563">
    <property type="protein sequence ID" value="MCI25669.1"/>
    <property type="molecule type" value="Genomic_DNA"/>
</dbReference>
<reference evidence="1 2" key="1">
    <citation type="journal article" date="2018" name="Front. Plant Sci.">
        <title>Red Clover (Trifolium pratense) and Zigzag Clover (T. medium) - A Picture of Genomic Similarities and Differences.</title>
        <authorList>
            <person name="Dluhosova J."/>
            <person name="Istvanek J."/>
            <person name="Nedelnik J."/>
            <person name="Repkova J."/>
        </authorList>
    </citation>
    <scope>NUCLEOTIDE SEQUENCE [LARGE SCALE GENOMIC DNA]</scope>
    <source>
        <strain evidence="2">cv. 10/8</strain>
        <tissue evidence="1">Leaf</tissue>
    </source>
</reference>
<name>A0A392QNZ0_9FABA</name>
<evidence type="ECO:0000313" key="1">
    <source>
        <dbReference type="EMBL" id="MCI25669.1"/>
    </source>
</evidence>
<protein>
    <submittedName>
        <fullName evidence="1">Uncharacterized protein</fullName>
    </submittedName>
</protein>
<evidence type="ECO:0000313" key="2">
    <source>
        <dbReference type="Proteomes" id="UP000265520"/>
    </source>
</evidence>
<comment type="caution">
    <text evidence="1">The sequence shown here is derived from an EMBL/GenBank/DDBJ whole genome shotgun (WGS) entry which is preliminary data.</text>
</comment>